<keyword evidence="4" id="KW-0456">Lyase</keyword>
<dbReference type="GO" id="GO:0042732">
    <property type="term" value="P:D-xylose metabolic process"/>
    <property type="evidence" value="ECO:0007669"/>
    <property type="project" value="InterPro"/>
</dbReference>
<evidence type="ECO:0000256" key="2">
    <source>
        <dbReference type="ARBA" id="ARBA00022793"/>
    </source>
</evidence>
<dbReference type="AlphaFoldDB" id="A0A1H9SUJ3"/>
<dbReference type="Gene3D" id="3.40.50.720">
    <property type="entry name" value="NAD(P)-binding Rossmann-like Domain"/>
    <property type="match status" value="1"/>
</dbReference>
<dbReference type="Pfam" id="PF01370">
    <property type="entry name" value="Epimerase"/>
    <property type="match status" value="1"/>
</dbReference>
<dbReference type="InterPro" id="IPR044516">
    <property type="entry name" value="UXS-like"/>
</dbReference>
<dbReference type="CDD" id="cd08946">
    <property type="entry name" value="SDR_e"/>
    <property type="match status" value="1"/>
</dbReference>
<accession>A0A1H9SUJ3</accession>
<evidence type="ECO:0000256" key="1">
    <source>
        <dbReference type="ARBA" id="ARBA00001911"/>
    </source>
</evidence>
<dbReference type="GO" id="GO:0048040">
    <property type="term" value="F:UDP-glucuronate decarboxylase activity"/>
    <property type="evidence" value="ECO:0007669"/>
    <property type="project" value="TreeGrafter"/>
</dbReference>
<protein>
    <submittedName>
        <fullName evidence="6">Nucleoside-diphosphate-sugar epimerase</fullName>
    </submittedName>
</protein>
<evidence type="ECO:0000313" key="6">
    <source>
        <dbReference type="EMBL" id="SER88636.1"/>
    </source>
</evidence>
<gene>
    <name evidence="6" type="ORF">SAMN04487884_11317</name>
</gene>
<dbReference type="eggNOG" id="COG0451">
    <property type="taxonomic scope" value="Bacteria"/>
</dbReference>
<dbReference type="InterPro" id="IPR001509">
    <property type="entry name" value="Epimerase_deHydtase"/>
</dbReference>
<dbReference type="GO" id="GO:0070403">
    <property type="term" value="F:NAD+ binding"/>
    <property type="evidence" value="ECO:0007669"/>
    <property type="project" value="InterPro"/>
</dbReference>
<dbReference type="SUPFAM" id="SSF51735">
    <property type="entry name" value="NAD(P)-binding Rossmann-fold domains"/>
    <property type="match status" value="1"/>
</dbReference>
<evidence type="ECO:0000256" key="3">
    <source>
        <dbReference type="ARBA" id="ARBA00023027"/>
    </source>
</evidence>
<dbReference type="PANTHER" id="PTHR43078">
    <property type="entry name" value="UDP-GLUCURONIC ACID DECARBOXYLASE-RELATED"/>
    <property type="match status" value="1"/>
</dbReference>
<dbReference type="GO" id="GO:0005737">
    <property type="term" value="C:cytoplasm"/>
    <property type="evidence" value="ECO:0007669"/>
    <property type="project" value="TreeGrafter"/>
</dbReference>
<sequence length="375" mass="40864">MNLYKSDLYMSDLDLIIEHTDVLKDMKGTSVLIVGARGMVCSAIADLLFRYNEKEDAGIHIYLAGRDDKALLERFSKYAESEYCTAVEFDSSKKGSLIDKLPDNISYIIDGIGPSAPSDIGAHPIDSLYYNMGLLRELLEYADANKTISTLYISSSEVYGISQKGGPFKEDDYGYIDILNPRSSYSCGKRSCETLCACYAFDRKIKTVIARPGHVYGPTARPGDDHIAAQFAIDAAHGGELKMKSQGLQRRSYCYMLDCASAILTILLRGNSADSYNISNPESVLTLRSMMSYIASAGGVRLSIAANDISQDSSAALALDNTMHGSSLNAGKISDNPMPDSSLDSDKLLALGWRGLFDARQGADHTIRIIRQAGD</sequence>
<dbReference type="Proteomes" id="UP000182584">
    <property type="component" value="Unassembled WGS sequence"/>
</dbReference>
<name>A0A1H9SUJ3_BUTFI</name>
<evidence type="ECO:0000259" key="5">
    <source>
        <dbReference type="Pfam" id="PF01370"/>
    </source>
</evidence>
<dbReference type="EMBL" id="FOGJ01000013">
    <property type="protein sequence ID" value="SER88636.1"/>
    <property type="molecule type" value="Genomic_DNA"/>
</dbReference>
<dbReference type="PANTHER" id="PTHR43078:SF6">
    <property type="entry name" value="UDP-GLUCURONIC ACID DECARBOXYLASE 1"/>
    <property type="match status" value="1"/>
</dbReference>
<comment type="cofactor">
    <cofactor evidence="1">
        <name>NAD(+)</name>
        <dbReference type="ChEBI" id="CHEBI:57540"/>
    </cofactor>
</comment>
<reference evidence="6 7" key="1">
    <citation type="submission" date="2016-10" db="EMBL/GenBank/DDBJ databases">
        <authorList>
            <person name="de Groot N.N."/>
        </authorList>
    </citation>
    <scope>NUCLEOTIDE SEQUENCE [LARGE SCALE GENOMIC DNA]</scope>
    <source>
        <strain evidence="6 7">AR40</strain>
    </source>
</reference>
<keyword evidence="3" id="KW-0520">NAD</keyword>
<organism evidence="6 7">
    <name type="scientific">Butyrivibrio fibrisolvens</name>
    <dbReference type="NCBI Taxonomy" id="831"/>
    <lineage>
        <taxon>Bacteria</taxon>
        <taxon>Bacillati</taxon>
        <taxon>Bacillota</taxon>
        <taxon>Clostridia</taxon>
        <taxon>Lachnospirales</taxon>
        <taxon>Lachnospiraceae</taxon>
        <taxon>Butyrivibrio</taxon>
    </lineage>
</organism>
<proteinExistence type="predicted"/>
<keyword evidence="2" id="KW-0210">Decarboxylase</keyword>
<dbReference type="InterPro" id="IPR036291">
    <property type="entry name" value="NAD(P)-bd_dom_sf"/>
</dbReference>
<evidence type="ECO:0000256" key="4">
    <source>
        <dbReference type="ARBA" id="ARBA00023239"/>
    </source>
</evidence>
<dbReference type="OrthoDB" id="9811743at2"/>
<dbReference type="RefSeq" id="WP_074756322.1">
    <property type="nucleotide sequence ID" value="NZ_FOGJ01000013.1"/>
</dbReference>
<feature type="domain" description="NAD-dependent epimerase/dehydratase" evidence="5">
    <location>
        <begin position="31"/>
        <end position="278"/>
    </location>
</feature>
<evidence type="ECO:0000313" key="7">
    <source>
        <dbReference type="Proteomes" id="UP000182584"/>
    </source>
</evidence>